<evidence type="ECO:0000313" key="4">
    <source>
        <dbReference type="EMBL" id="MXQ63675.1"/>
    </source>
</evidence>
<evidence type="ECO:0000256" key="2">
    <source>
        <dbReference type="ARBA" id="ARBA00022827"/>
    </source>
</evidence>
<reference evidence="4 5" key="1">
    <citation type="submission" date="2019-12" db="EMBL/GenBank/DDBJ databases">
        <title>Nocardia macrotermitis sp. nov. and Nocardia aurantia sp. nov., isolated from the gut of the fungus growing-termite Macrotermes natalensis.</title>
        <authorList>
            <person name="Christine B."/>
            <person name="Rene B."/>
        </authorList>
    </citation>
    <scope>NUCLEOTIDE SEQUENCE [LARGE SCALE GENOMIC DNA]</scope>
    <source>
        <strain evidence="4 5">DSM 102126</strain>
    </source>
</reference>
<dbReference type="EMBL" id="WUTW01000001">
    <property type="protein sequence ID" value="MXQ63675.1"/>
    <property type="molecule type" value="Genomic_DNA"/>
</dbReference>
<dbReference type="SUPFAM" id="SSF55103">
    <property type="entry name" value="FAD-linked oxidases, C-terminal domain"/>
    <property type="match status" value="1"/>
</dbReference>
<dbReference type="InterPro" id="IPR016164">
    <property type="entry name" value="FAD-linked_Oxase-like_C"/>
</dbReference>
<dbReference type="SUPFAM" id="SSF56176">
    <property type="entry name" value="FAD-binding/transporter-associated domain-like"/>
    <property type="match status" value="1"/>
</dbReference>
<dbReference type="InterPro" id="IPR006094">
    <property type="entry name" value="Oxid_FAD_bind_N"/>
</dbReference>
<dbReference type="InterPro" id="IPR016169">
    <property type="entry name" value="FAD-bd_PCMH_sub2"/>
</dbReference>
<keyword evidence="2" id="KW-0274">FAD</keyword>
<gene>
    <name evidence="4" type="ORF">GQ466_06485</name>
</gene>
<protein>
    <submittedName>
        <fullName evidence="4">FAD-binding protein</fullName>
    </submittedName>
</protein>
<dbReference type="PROSITE" id="PS51387">
    <property type="entry name" value="FAD_PCMH"/>
    <property type="match status" value="1"/>
</dbReference>
<keyword evidence="1" id="KW-0285">Flavoprotein</keyword>
<dbReference type="Pfam" id="PF01565">
    <property type="entry name" value="FAD_binding_4"/>
    <property type="match status" value="1"/>
</dbReference>
<accession>A0A6I4W5R7</accession>
<dbReference type="RefSeq" id="WP_161101803.1">
    <property type="nucleotide sequence ID" value="NZ_JBHLYI010000005.1"/>
</dbReference>
<proteinExistence type="predicted"/>
<dbReference type="InterPro" id="IPR016166">
    <property type="entry name" value="FAD-bd_PCMH"/>
</dbReference>
<organism evidence="4 5">
    <name type="scientific">Actinomadura rayongensis</name>
    <dbReference type="NCBI Taxonomy" id="1429076"/>
    <lineage>
        <taxon>Bacteria</taxon>
        <taxon>Bacillati</taxon>
        <taxon>Actinomycetota</taxon>
        <taxon>Actinomycetes</taxon>
        <taxon>Streptosporangiales</taxon>
        <taxon>Thermomonosporaceae</taxon>
        <taxon>Actinomadura</taxon>
    </lineage>
</organism>
<dbReference type="Gene3D" id="3.30.465.10">
    <property type="match status" value="1"/>
</dbReference>
<evidence type="ECO:0000256" key="1">
    <source>
        <dbReference type="ARBA" id="ARBA00022630"/>
    </source>
</evidence>
<name>A0A6I4W5R7_9ACTN</name>
<evidence type="ECO:0000313" key="5">
    <source>
        <dbReference type="Proteomes" id="UP000431901"/>
    </source>
</evidence>
<evidence type="ECO:0000259" key="3">
    <source>
        <dbReference type="PROSITE" id="PS51387"/>
    </source>
</evidence>
<dbReference type="PANTHER" id="PTHR11748">
    <property type="entry name" value="D-LACTATE DEHYDROGENASE"/>
    <property type="match status" value="1"/>
</dbReference>
<comment type="caution">
    <text evidence="4">The sequence shown here is derived from an EMBL/GenBank/DDBJ whole genome shotgun (WGS) entry which is preliminary data.</text>
</comment>
<dbReference type="AlphaFoldDB" id="A0A6I4W5R7"/>
<dbReference type="PANTHER" id="PTHR11748:SF103">
    <property type="entry name" value="GLYCOLATE OXIDASE SUBUNIT GLCE"/>
    <property type="match status" value="1"/>
</dbReference>
<dbReference type="InterPro" id="IPR036318">
    <property type="entry name" value="FAD-bd_PCMH-like_sf"/>
</dbReference>
<dbReference type="GO" id="GO:0071949">
    <property type="term" value="F:FAD binding"/>
    <property type="evidence" value="ECO:0007669"/>
    <property type="project" value="InterPro"/>
</dbReference>
<feature type="domain" description="FAD-binding PCMH-type" evidence="3">
    <location>
        <begin position="23"/>
        <end position="201"/>
    </location>
</feature>
<dbReference type="OrthoDB" id="9811557at2"/>
<keyword evidence="5" id="KW-1185">Reference proteome</keyword>
<sequence length="395" mass="40083">MDALDALAGACADVRPAEPEEGVLGVAPRYVAAPATVEEASALLRAAAGHGLAMVARGGETRLDWGPPPTRCDLLVDTRRLDRIVEHAAGDLVATAEAGVPLDDLNAALGAHGQRLALDGPPGSTVGGTVAAGAAGPLRLRYGTPRDLVIGLTIVRADGTVARSGGKVVKNVAGYDLGRLFAGSFGTLGLIVSATFRLHPLPPARAFVSQTYGSAAEAYDAVHAVLHSQADAAAIECATAPGAGHRVDVLLEGVAEALPARSDRVASLIGGTVAEQAPDGWGAYPDGSALIETSVPPASLKDLLTGPHAATAALTWSASGHGWAALPAGTPPERVAEVLAALRSIGGAVVRFAPEDVRAAVDVWGPVPALALMRRVKDQFDPEHRLSPGRFAGGI</sequence>
<dbReference type="GO" id="GO:0003824">
    <property type="term" value="F:catalytic activity"/>
    <property type="evidence" value="ECO:0007669"/>
    <property type="project" value="InterPro"/>
</dbReference>
<dbReference type="Proteomes" id="UP000431901">
    <property type="component" value="Unassembled WGS sequence"/>
</dbReference>